<evidence type="ECO:0000313" key="7">
    <source>
        <dbReference type="Proteomes" id="UP001302367"/>
    </source>
</evidence>
<dbReference type="AlphaFoldDB" id="A0A2G5GI96"/>
<accession>A0A2G5GI96</accession>
<dbReference type="Proteomes" id="UP000230605">
    <property type="component" value="Unassembled WGS sequence"/>
</dbReference>
<reference evidence="4 6" key="1">
    <citation type="submission" date="2015-10" db="EMBL/GenBank/DDBJ databases">
        <title>The cercosporin biosynthetic gene cluster was horizontally transferred to several fungal lineages and shown to be expanded in Cercospora beticola based on microsynteny with recipient genomes.</title>
        <authorList>
            <person name="De Jonge R."/>
            <person name="Ebert M.K."/>
            <person name="Suttle J.C."/>
            <person name="Jurick Ii W.M."/>
            <person name="Secor G.A."/>
            <person name="Thomma B.P."/>
            <person name="Van De Peer Y."/>
            <person name="Bolton M.D."/>
        </authorList>
    </citation>
    <scope>NUCLEOTIDE SEQUENCE [LARGE SCALE GENOMIC DNA]</scope>
    <source>
        <strain evidence="4 6">09-40</strain>
    </source>
</reference>
<evidence type="ECO:0000313" key="5">
    <source>
        <dbReference type="EMBL" id="WPB07623.1"/>
    </source>
</evidence>
<feature type="signal peptide" evidence="2">
    <location>
        <begin position="1"/>
        <end position="15"/>
    </location>
</feature>
<protein>
    <recommendedName>
        <fullName evidence="3">Ecp2 effector protein-like domain-containing protein</fullName>
    </recommendedName>
</protein>
<dbReference type="Proteomes" id="UP001302367">
    <property type="component" value="Chromosome 9"/>
</dbReference>
<dbReference type="OrthoDB" id="73875at2759"/>
<gene>
    <name evidence="4" type="ORF">CB0940_12127</name>
    <name evidence="5" type="ORF">RHO25_012284</name>
</gene>
<dbReference type="InterPro" id="IPR029226">
    <property type="entry name" value="Ecp2-like"/>
</dbReference>
<feature type="domain" description="Ecp2 effector protein-like" evidence="3">
    <location>
        <begin position="47"/>
        <end position="145"/>
    </location>
</feature>
<dbReference type="EMBL" id="LKMD01000252">
    <property type="protein sequence ID" value="PIA80010.1"/>
    <property type="molecule type" value="Genomic_DNA"/>
</dbReference>
<evidence type="ECO:0000313" key="6">
    <source>
        <dbReference type="Proteomes" id="UP000230605"/>
    </source>
</evidence>
<organism evidence="4 6">
    <name type="scientific">Cercospora beticola</name>
    <name type="common">Sugarbeet leaf spot fungus</name>
    <dbReference type="NCBI Taxonomy" id="122368"/>
    <lineage>
        <taxon>Eukaryota</taxon>
        <taxon>Fungi</taxon>
        <taxon>Dikarya</taxon>
        <taxon>Ascomycota</taxon>
        <taxon>Pezizomycotina</taxon>
        <taxon>Dothideomycetes</taxon>
        <taxon>Dothideomycetidae</taxon>
        <taxon>Mycosphaerellales</taxon>
        <taxon>Mycosphaerellaceae</taxon>
        <taxon>Cercospora</taxon>
    </lineage>
</organism>
<dbReference type="EMBL" id="CP134192">
    <property type="protein sequence ID" value="WPB07623.1"/>
    <property type="molecule type" value="Genomic_DNA"/>
</dbReference>
<feature type="region of interest" description="Disordered" evidence="1">
    <location>
        <begin position="23"/>
        <end position="50"/>
    </location>
</feature>
<proteinExistence type="predicted"/>
<feature type="chain" id="PRO_5013626572" description="Ecp2 effector protein-like domain-containing protein" evidence="2">
    <location>
        <begin position="16"/>
        <end position="166"/>
    </location>
</feature>
<evidence type="ECO:0000313" key="4">
    <source>
        <dbReference type="EMBL" id="PIA80010.1"/>
    </source>
</evidence>
<keyword evidence="7" id="KW-1185">Reference proteome</keyword>
<reference evidence="5 7" key="2">
    <citation type="submission" date="2023-09" db="EMBL/GenBank/DDBJ databases">
        <title>Complete-Gapless Cercospora beticola genome.</title>
        <authorList>
            <person name="Wyatt N.A."/>
            <person name="Spanner R.E."/>
            <person name="Bolton M.D."/>
        </authorList>
    </citation>
    <scope>NUCLEOTIDE SEQUENCE [LARGE SCALE GENOMIC DNA]</scope>
    <source>
        <strain evidence="5">Cb09-40</strain>
    </source>
</reference>
<name>A0A2G5GI96_CERBT</name>
<evidence type="ECO:0000256" key="1">
    <source>
        <dbReference type="SAM" id="MobiDB-lite"/>
    </source>
</evidence>
<sequence>MHFSALTAFVALAAASPLALPQNAGSGGNTRSNSCDVTSEPKAVRGSGPVPVLDDCNKMRDQIQNKEESWTITGPAELGKFGTCRFVVTTVTGGDKAFVGVSDVKDLIGTAVHSWTQALQDGSAGPTSYQGTITQQVGVEANVPCDSASASGARQVTIKWSIEHSK</sequence>
<keyword evidence="2" id="KW-0732">Signal</keyword>
<evidence type="ECO:0000256" key="2">
    <source>
        <dbReference type="SAM" id="SignalP"/>
    </source>
</evidence>
<dbReference type="Pfam" id="PF14856">
    <property type="entry name" value="Hce2"/>
    <property type="match status" value="1"/>
</dbReference>
<evidence type="ECO:0000259" key="3">
    <source>
        <dbReference type="Pfam" id="PF14856"/>
    </source>
</evidence>